<comment type="cofactor">
    <cofactor evidence="2">
        <name>Mg(2+)</name>
        <dbReference type="ChEBI" id="CHEBI:18420"/>
    </cofactor>
</comment>
<name>A0A7G9GL83_9FIRM</name>
<evidence type="ECO:0000256" key="4">
    <source>
        <dbReference type="ARBA" id="ARBA00008236"/>
    </source>
</evidence>
<evidence type="ECO:0000313" key="10">
    <source>
        <dbReference type="EMBL" id="QNM11565.1"/>
    </source>
</evidence>
<comment type="similarity">
    <text evidence="4">Belongs to the peptidase M29 family.</text>
</comment>
<keyword evidence="6" id="KW-0645">Protease</keyword>
<dbReference type="GO" id="GO:0004177">
    <property type="term" value="F:aminopeptidase activity"/>
    <property type="evidence" value="ECO:0007669"/>
    <property type="project" value="UniProtKB-KW"/>
</dbReference>
<dbReference type="Proteomes" id="UP000515856">
    <property type="component" value="Chromosome"/>
</dbReference>
<protein>
    <submittedName>
        <fullName evidence="10">Aminopeptidase</fullName>
    </submittedName>
</protein>
<evidence type="ECO:0000313" key="11">
    <source>
        <dbReference type="Proteomes" id="UP000515856"/>
    </source>
</evidence>
<evidence type="ECO:0000256" key="3">
    <source>
        <dbReference type="ARBA" id="ARBA00001947"/>
    </source>
</evidence>
<dbReference type="InterPro" id="IPR035097">
    <property type="entry name" value="M29_N-terminal"/>
</dbReference>
<dbReference type="SUPFAM" id="SSF144052">
    <property type="entry name" value="Thermophilic metalloprotease-like"/>
    <property type="match status" value="1"/>
</dbReference>
<dbReference type="KEGG" id="ehn:H9Q80_15130"/>
<dbReference type="PANTHER" id="PTHR34448">
    <property type="entry name" value="AMINOPEPTIDASE"/>
    <property type="match status" value="1"/>
</dbReference>
<dbReference type="InterPro" id="IPR052170">
    <property type="entry name" value="M29_Exopeptidase"/>
</dbReference>
<accession>A0A7G9GL83</accession>
<dbReference type="Gene3D" id="3.40.1830.10">
    <property type="entry name" value="Thermophilic metalloprotease (M29)"/>
    <property type="match status" value="1"/>
</dbReference>
<evidence type="ECO:0000256" key="7">
    <source>
        <dbReference type="ARBA" id="ARBA00022723"/>
    </source>
</evidence>
<keyword evidence="7" id="KW-0479">Metal-binding</keyword>
<evidence type="ECO:0000256" key="1">
    <source>
        <dbReference type="ARBA" id="ARBA00001941"/>
    </source>
</evidence>
<dbReference type="Pfam" id="PF02073">
    <property type="entry name" value="Peptidase_M29"/>
    <property type="match status" value="1"/>
</dbReference>
<dbReference type="EMBL" id="CP060636">
    <property type="protein sequence ID" value="QNM11565.1"/>
    <property type="molecule type" value="Genomic_DNA"/>
</dbReference>
<dbReference type="GO" id="GO:0008237">
    <property type="term" value="F:metallopeptidase activity"/>
    <property type="evidence" value="ECO:0007669"/>
    <property type="project" value="UniProtKB-KW"/>
</dbReference>
<dbReference type="PRINTS" id="PR00919">
    <property type="entry name" value="THERMOPTASE"/>
</dbReference>
<keyword evidence="8" id="KW-0378">Hydrolase</keyword>
<reference evidence="10 11" key="1">
    <citation type="submission" date="2020-08" db="EMBL/GenBank/DDBJ databases">
        <authorList>
            <person name="Liu C."/>
            <person name="Sun Q."/>
        </authorList>
    </citation>
    <scope>NUCLEOTIDE SEQUENCE [LARGE SCALE GENOMIC DNA]</scope>
    <source>
        <strain evidence="10 11">NSJ-61</strain>
    </source>
</reference>
<evidence type="ECO:0000256" key="6">
    <source>
        <dbReference type="ARBA" id="ARBA00022670"/>
    </source>
</evidence>
<keyword evidence="9" id="KW-0482">Metalloprotease</keyword>
<dbReference type="AlphaFoldDB" id="A0A7G9GL83"/>
<dbReference type="GO" id="GO:0046872">
    <property type="term" value="F:metal ion binding"/>
    <property type="evidence" value="ECO:0007669"/>
    <property type="project" value="UniProtKB-KW"/>
</dbReference>
<evidence type="ECO:0000256" key="2">
    <source>
        <dbReference type="ARBA" id="ARBA00001946"/>
    </source>
</evidence>
<keyword evidence="11" id="KW-1185">Reference proteome</keyword>
<evidence type="ECO:0000256" key="5">
    <source>
        <dbReference type="ARBA" id="ARBA00022438"/>
    </source>
</evidence>
<gene>
    <name evidence="10" type="ORF">H9Q80_15130</name>
</gene>
<comment type="cofactor">
    <cofactor evidence="3">
        <name>Zn(2+)</name>
        <dbReference type="ChEBI" id="CHEBI:29105"/>
    </cofactor>
</comment>
<keyword evidence="5 10" id="KW-0031">Aminopeptidase</keyword>
<dbReference type="InterPro" id="IPR000787">
    <property type="entry name" value="Peptidase_M29"/>
</dbReference>
<evidence type="ECO:0000256" key="9">
    <source>
        <dbReference type="ARBA" id="ARBA00023049"/>
    </source>
</evidence>
<organism evidence="10 11">
    <name type="scientific">[Eubacterium] hominis</name>
    <dbReference type="NCBI Taxonomy" id="2764325"/>
    <lineage>
        <taxon>Bacteria</taxon>
        <taxon>Bacillati</taxon>
        <taxon>Bacillota</taxon>
        <taxon>Erysipelotrichia</taxon>
        <taxon>Erysipelotrichales</taxon>
        <taxon>Erysipelotrichaceae</taxon>
        <taxon>Amedibacillus</taxon>
    </lineage>
</organism>
<evidence type="ECO:0000256" key="8">
    <source>
        <dbReference type="ARBA" id="ARBA00022801"/>
    </source>
</evidence>
<dbReference type="GO" id="GO:0006508">
    <property type="term" value="P:proteolysis"/>
    <property type="evidence" value="ECO:0007669"/>
    <property type="project" value="UniProtKB-KW"/>
</dbReference>
<proteinExistence type="inferred from homology"/>
<comment type="cofactor">
    <cofactor evidence="1">
        <name>Co(2+)</name>
        <dbReference type="ChEBI" id="CHEBI:48828"/>
    </cofactor>
</comment>
<sequence length="413" mass="46218">MIDQKRLEKYAELAIVKGVNLQKDQTLMINASIDAVDMTRACVKAAYAHGAKQVIVTYVDDYNIREDYIHQSEETLSNVHAWQVDSKLDYFKEGGCILHIISDIPGIMKDVPADKISKRRMAMASASKEVRAYTNANKAQWSIVAVPNPEWAALVFPEFEDVDAAVEELWERILSCVHVREDNDPIEEWTELNESFQKRVKILNDHNFKELHFTNSLGTDLHVGLVKGHIWAGGNDVTIETNIPFNPNMPTEEIFTTPSRSGVYGKVVASKPLDYNGTLVKDFWLTFEDGVVKDFDAKEGKDALASLVHFDEGSNRLGEVALVPYESPISQSGILFYNTLFDENASCHLALGSAYPGNIEHGTDMSEEELLAADVNQSLTHVDFMFGNEDMKVIGIKEDGTQVTVFENGNFVF</sequence>
<dbReference type="RefSeq" id="WP_117452416.1">
    <property type="nucleotide sequence ID" value="NZ_CP060636.1"/>
</dbReference>
<dbReference type="PANTHER" id="PTHR34448:SF3">
    <property type="entry name" value="AMINOPEPTIDASE AMPS"/>
    <property type="match status" value="1"/>
</dbReference>